<reference evidence="3 4" key="1">
    <citation type="submission" date="2019-04" db="EMBL/GenBank/DDBJ databases">
        <title>Three New Species of Nocardioides, Nocardioides euryhalodurans sp. nov., Nocardioides seonyuensis sp. nov. and Nocardioides eburneoflavus sp. nov. Isolated from Soil.</title>
        <authorList>
            <person name="Roh S.G."/>
            <person name="Lee C."/>
            <person name="Kim M.-K."/>
            <person name="Kim S.B."/>
        </authorList>
    </citation>
    <scope>NUCLEOTIDE SEQUENCE [LARGE SCALE GENOMIC DNA]</scope>
    <source>
        <strain evidence="3 4">MMS17-SY213</strain>
    </source>
</reference>
<evidence type="ECO:0000313" key="4">
    <source>
        <dbReference type="Proteomes" id="UP000297496"/>
    </source>
</evidence>
<proteinExistence type="predicted"/>
<feature type="signal peptide" evidence="1">
    <location>
        <begin position="1"/>
        <end position="28"/>
    </location>
</feature>
<dbReference type="PROSITE" id="PS50835">
    <property type="entry name" value="IG_LIKE"/>
    <property type="match status" value="1"/>
</dbReference>
<evidence type="ECO:0000256" key="1">
    <source>
        <dbReference type="SAM" id="SignalP"/>
    </source>
</evidence>
<dbReference type="RefSeq" id="WP_135838893.1">
    <property type="nucleotide sequence ID" value="NZ_SRRO01000001.1"/>
</dbReference>
<feature type="domain" description="Ig-like" evidence="2">
    <location>
        <begin position="424"/>
        <end position="554"/>
    </location>
</feature>
<name>A0A4Z1C587_9ACTN</name>
<evidence type="ECO:0000259" key="2">
    <source>
        <dbReference type="PROSITE" id="PS50835"/>
    </source>
</evidence>
<protein>
    <recommendedName>
        <fullName evidence="2">Ig-like domain-containing protein</fullName>
    </recommendedName>
</protein>
<dbReference type="InterPro" id="IPR007110">
    <property type="entry name" value="Ig-like_dom"/>
</dbReference>
<sequence length="751" mass="74812">MSVLLRRGAVGLALASALVAGLAPAVQADNLEADRLVGGVAALGDVCRGTTKNGSVGFTLNRNGGANSQAWGNSALVTVAPTTQPAPLTLGTTAATTLSNWTSAGNNASVDAGDASVSLTVPADAALGARSVAVTYAASGRGATAATTTRTADVTFSWTVVDCTPVDTTAPVISKELTPATPDGANGWYRTDVAVDWTVADAESAVTLDGCQDAALTADGSLTTSCSATSSGGSAAPVSVTVKRDATPPTLQPVISGDLGEDGWYVGDVDVTWDAEDATSGVDPATACAPSTLAEDTAGKTFSCTVSDLAGNVASSSVTVKRDATDPVVVETVSGTLGDGGWYTSDVDVSFDVSDVTSSVASTTGCDDVTLDEDTSGTTYTCTATDSAGNSASAIVDVKRDATAPDVMFTRTGAEGTNGWYTGPVVLDWTVSDALSGVAATDGCVDRTISSDGRQTFPCSATDAAGNTAGAEAAVDLDATAPVITPTVTGPTKGTEWFTGDVDVAWTVSDATSGLADVSGCDAVVVSTDTDGATYTCSATDAAGNTTSKGTTVKRDATAPVLTLTGGPAHGATYDFGDVPAPSTCAASDATSGLAGDCRVMAGGTAVGSGTQVATVTDRAGNVAQDTRTYTVAAWRLDGFYKPVTMGTAVVNTVKAGSTVPLKFNVLKGGTAMTSDIGALFSAKKVGCDGSDVLNAVEEFVTTGSTSLRYDAAGGQWVQNWATPSGGKGSCYRVTMTTADGSAIVADFKLK</sequence>
<feature type="chain" id="PRO_5021189344" description="Ig-like domain-containing protein" evidence="1">
    <location>
        <begin position="29"/>
        <end position="751"/>
    </location>
</feature>
<organism evidence="3 4">
    <name type="scientific">Nocardioides eburneiflavus</name>
    <dbReference type="NCBI Taxonomy" id="2518372"/>
    <lineage>
        <taxon>Bacteria</taxon>
        <taxon>Bacillati</taxon>
        <taxon>Actinomycetota</taxon>
        <taxon>Actinomycetes</taxon>
        <taxon>Propionibacteriales</taxon>
        <taxon>Nocardioidaceae</taxon>
        <taxon>Nocardioides</taxon>
    </lineage>
</organism>
<keyword evidence="1" id="KW-0732">Signal</keyword>
<accession>A0A4Z1C587</accession>
<dbReference type="Proteomes" id="UP000297496">
    <property type="component" value="Unassembled WGS sequence"/>
</dbReference>
<dbReference type="NCBIfam" id="NF038114">
    <property type="entry name" value="rightmost"/>
    <property type="match status" value="1"/>
</dbReference>
<dbReference type="OrthoDB" id="5718261at2"/>
<keyword evidence="4" id="KW-1185">Reference proteome</keyword>
<dbReference type="AlphaFoldDB" id="A0A4Z1C587"/>
<dbReference type="EMBL" id="SRRO01000001">
    <property type="protein sequence ID" value="TGN64382.1"/>
    <property type="molecule type" value="Genomic_DNA"/>
</dbReference>
<gene>
    <name evidence="3" type="ORF">EXE59_10750</name>
</gene>
<evidence type="ECO:0000313" key="3">
    <source>
        <dbReference type="EMBL" id="TGN64382.1"/>
    </source>
</evidence>
<comment type="caution">
    <text evidence="3">The sequence shown here is derived from an EMBL/GenBank/DDBJ whole genome shotgun (WGS) entry which is preliminary data.</text>
</comment>